<dbReference type="InterPro" id="IPR005583">
    <property type="entry name" value="YaaA"/>
</dbReference>
<sequence length="261" mass="29468">MLVVISPAKNLDYDSVLPTTQYSQPRLLGRAQQLIDKCQTLTPLQLSQLMKISDKLAGLNAARFAEWQQPFTPENARPAIYAFDGDVYSGLAAEKLSEEAISYAQEHLRILSGLYGVLRPLDLMQPYRLEMGTKLATPFGNNLYEFWGNEITELLNQDLAAIDSDLLVNLASQEYFSSVKPANLNATIITPVFKDEKNGQYKVISFWAKKARGMMARFIMNERPQSVADLRQFNSGGYRFNADESTATELVFYRAERDQQS</sequence>
<dbReference type="PANTHER" id="PTHR30283:SF4">
    <property type="entry name" value="PEROXIDE STRESS RESISTANCE PROTEIN YAAA"/>
    <property type="match status" value="1"/>
</dbReference>
<dbReference type="GO" id="GO:0005829">
    <property type="term" value="C:cytosol"/>
    <property type="evidence" value="ECO:0007669"/>
    <property type="project" value="TreeGrafter"/>
</dbReference>
<reference evidence="3" key="1">
    <citation type="submission" date="2016-10" db="EMBL/GenBank/DDBJ databases">
        <authorList>
            <person name="Varghese N."/>
            <person name="Submissions S."/>
        </authorList>
    </citation>
    <scope>NUCLEOTIDE SEQUENCE [LARGE SCALE GENOMIC DNA]</scope>
    <source>
        <strain evidence="3">CGMCC 1.10824</strain>
    </source>
</reference>
<dbReference type="NCBIfam" id="NF002541">
    <property type="entry name" value="PRK02101.1-1"/>
    <property type="match status" value="1"/>
</dbReference>
<dbReference type="PANTHER" id="PTHR30283">
    <property type="entry name" value="PEROXIDE STRESS RESPONSE PROTEIN YAAA"/>
    <property type="match status" value="1"/>
</dbReference>
<keyword evidence="3" id="KW-1185">Reference proteome</keyword>
<dbReference type="NCBIfam" id="NF002542">
    <property type="entry name" value="PRK02101.1-3"/>
    <property type="match status" value="1"/>
</dbReference>
<comment type="similarity">
    <text evidence="1">Belongs to the UPF0246 family.</text>
</comment>
<dbReference type="STRING" id="1159017.SAMN02927930_01390"/>
<dbReference type="Proteomes" id="UP000199626">
    <property type="component" value="Unassembled WGS sequence"/>
</dbReference>
<dbReference type="RefSeq" id="WP_092593084.1">
    <property type="nucleotide sequence ID" value="NZ_FMXN01000007.1"/>
</dbReference>
<dbReference type="Pfam" id="PF03883">
    <property type="entry name" value="H2O2_YaaD"/>
    <property type="match status" value="1"/>
</dbReference>
<evidence type="ECO:0000313" key="2">
    <source>
        <dbReference type="EMBL" id="SDB36631.1"/>
    </source>
</evidence>
<proteinExistence type="inferred from homology"/>
<dbReference type="OrthoDB" id="9777133at2"/>
<organism evidence="2 3">
    <name type="scientific">Pseudidiomarina indica</name>
    <dbReference type="NCBI Taxonomy" id="1159017"/>
    <lineage>
        <taxon>Bacteria</taxon>
        <taxon>Pseudomonadati</taxon>
        <taxon>Pseudomonadota</taxon>
        <taxon>Gammaproteobacteria</taxon>
        <taxon>Alteromonadales</taxon>
        <taxon>Idiomarinaceae</taxon>
        <taxon>Pseudidiomarina</taxon>
    </lineage>
</organism>
<protein>
    <recommendedName>
        <fullName evidence="1">UPF0246 protein SAMN02927930_01390</fullName>
    </recommendedName>
</protein>
<accession>A0A1G6CUU7</accession>
<evidence type="ECO:0000313" key="3">
    <source>
        <dbReference type="Proteomes" id="UP000199626"/>
    </source>
</evidence>
<name>A0A1G6CUU7_9GAMM</name>
<dbReference type="GO" id="GO:0033194">
    <property type="term" value="P:response to hydroperoxide"/>
    <property type="evidence" value="ECO:0007669"/>
    <property type="project" value="TreeGrafter"/>
</dbReference>
<dbReference type="EMBL" id="FMXN01000007">
    <property type="protein sequence ID" value="SDB36631.1"/>
    <property type="molecule type" value="Genomic_DNA"/>
</dbReference>
<dbReference type="HAMAP" id="MF_00652">
    <property type="entry name" value="UPF0246"/>
    <property type="match status" value="1"/>
</dbReference>
<gene>
    <name evidence="2" type="ORF">SAMN02927930_01390</name>
</gene>
<evidence type="ECO:0000256" key="1">
    <source>
        <dbReference type="HAMAP-Rule" id="MF_00652"/>
    </source>
</evidence>
<dbReference type="AlphaFoldDB" id="A0A1G6CUU7"/>